<evidence type="ECO:0000256" key="5">
    <source>
        <dbReference type="ARBA" id="ARBA00023242"/>
    </source>
</evidence>
<evidence type="ECO:0000256" key="2">
    <source>
        <dbReference type="ARBA" id="ARBA00023015"/>
    </source>
</evidence>
<dbReference type="EMBL" id="JOWA01000087">
    <property type="protein sequence ID" value="KEZ44846.1"/>
    <property type="molecule type" value="Genomic_DNA"/>
</dbReference>
<dbReference type="PROSITE" id="PS00463">
    <property type="entry name" value="ZN2_CY6_FUNGAL_1"/>
    <property type="match status" value="1"/>
</dbReference>
<feature type="domain" description="Zn(2)-C6 fungal-type" evidence="7">
    <location>
        <begin position="13"/>
        <end position="44"/>
    </location>
</feature>
<evidence type="ECO:0000313" key="8">
    <source>
        <dbReference type="EMBL" id="KEZ44846.1"/>
    </source>
</evidence>
<dbReference type="PANTHER" id="PTHR31845:SF10">
    <property type="entry name" value="ZN(II)2CYS6 TRANSCRIPTION FACTOR (EUROFUNG)"/>
    <property type="match status" value="1"/>
</dbReference>
<evidence type="ECO:0000256" key="3">
    <source>
        <dbReference type="ARBA" id="ARBA00023125"/>
    </source>
</evidence>
<evidence type="ECO:0000256" key="4">
    <source>
        <dbReference type="ARBA" id="ARBA00023163"/>
    </source>
</evidence>
<evidence type="ECO:0000256" key="6">
    <source>
        <dbReference type="SAM" id="MobiDB-lite"/>
    </source>
</evidence>
<dbReference type="OrthoDB" id="1600564at2759"/>
<dbReference type="InterPro" id="IPR001138">
    <property type="entry name" value="Zn2Cys6_DnaBD"/>
</dbReference>
<dbReference type="AlphaFoldDB" id="A0A084GBY4"/>
<proteinExistence type="predicted"/>
<protein>
    <recommendedName>
        <fullName evidence="7">Zn(2)-C6 fungal-type domain-containing protein</fullName>
    </recommendedName>
</protein>
<dbReference type="InterPro" id="IPR051089">
    <property type="entry name" value="prtT"/>
</dbReference>
<dbReference type="GO" id="GO:0000976">
    <property type="term" value="F:transcription cis-regulatory region binding"/>
    <property type="evidence" value="ECO:0007669"/>
    <property type="project" value="TreeGrafter"/>
</dbReference>
<dbReference type="InterPro" id="IPR036864">
    <property type="entry name" value="Zn2-C6_fun-type_DNA-bd_sf"/>
</dbReference>
<keyword evidence="9" id="KW-1185">Reference proteome</keyword>
<gene>
    <name evidence="8" type="ORF">SAPIO_CDS2969</name>
</gene>
<keyword evidence="4" id="KW-0804">Transcription</keyword>
<dbReference type="SUPFAM" id="SSF57701">
    <property type="entry name" value="Zn2/Cys6 DNA-binding domain"/>
    <property type="match status" value="1"/>
</dbReference>
<comment type="subcellular location">
    <subcellularLocation>
        <location evidence="1">Nucleus</location>
    </subcellularLocation>
</comment>
<evidence type="ECO:0000256" key="1">
    <source>
        <dbReference type="ARBA" id="ARBA00004123"/>
    </source>
</evidence>
<dbReference type="KEGG" id="sapo:SAPIO_CDS2969"/>
<evidence type="ECO:0000313" key="9">
    <source>
        <dbReference type="Proteomes" id="UP000028545"/>
    </source>
</evidence>
<feature type="compositionally biased region" description="Low complexity" evidence="6">
    <location>
        <begin position="144"/>
        <end position="160"/>
    </location>
</feature>
<keyword evidence="2" id="KW-0805">Transcription regulation</keyword>
<name>A0A084GBY4_PSEDA</name>
<dbReference type="OMA" id="FLWKAVM"/>
<evidence type="ECO:0000259" key="7">
    <source>
        <dbReference type="PROSITE" id="PS00463"/>
    </source>
</evidence>
<accession>A0A084GBY4</accession>
<keyword evidence="3" id="KW-0238">DNA-binding</keyword>
<dbReference type="GeneID" id="27722041"/>
<sequence length="633" mass="70423">MADPENKNRGPRACLTCAKAKARCVPGPEGSGKCERCHRLHKSCGSQTPAPPRAKKVAKTTRVAELEKRLDQLTSQLNANPHVTPGESAGMRGCFTYHPYPYPYAHLFPGFEKPEEPAHPRPALPQCPLQQGGPATPSTLTEDSSPSSTAGGESSTTRESAPAPPLTLWPNPQEAKAMLEEYQEARAHLFPFVVIPPQVSEEELRVQRPFMWKAVMMIQRMLDGTGQITMATELLGDISRAAYIQSEKSLDVLLSLQLLIAWMHYSINGFQLTNMLFLCSKAPSSPTRCASLTTNSIFTTEKLPDALMNTTYLDTCCTILSEKKEYPNDELLVYLVRIQKLSQTIAFTVGTNTKCSSLPSMHLPLFMAVQSFQEQLDAFKASLPAYLQDHPSLVCRTAIAQVLLYEVAIADPRLTKPPSPSFLVTNTERLELLWRCANSVREFFDCRFAPPCDITRPRFIALNASDFVYAAQVTLRLVILRAPGWHTNVVLEKLRPSHFVDCVSSEIEQLIERRSQSKWHMEMRSRGLIPKLVDPFEKLHCSLRQYKGMLFKELAKNNAPAAEAERVAEGGGPKTAAQMYAEQRPLVAGPMVMDVDMDMGVDMAGLDDFNLTQIDLMAYDVDMLAWDWGAAGQ</sequence>
<dbReference type="GO" id="GO:0000981">
    <property type="term" value="F:DNA-binding transcription factor activity, RNA polymerase II-specific"/>
    <property type="evidence" value="ECO:0007669"/>
    <property type="project" value="InterPro"/>
</dbReference>
<dbReference type="RefSeq" id="XP_016644645.1">
    <property type="nucleotide sequence ID" value="XM_016785863.1"/>
</dbReference>
<keyword evidence="5" id="KW-0539">Nucleus</keyword>
<reference evidence="8 9" key="1">
    <citation type="journal article" date="2014" name="Genome Announc.">
        <title>Draft genome sequence of the pathogenic fungus Scedosporium apiospermum.</title>
        <authorList>
            <person name="Vandeputte P."/>
            <person name="Ghamrawi S."/>
            <person name="Rechenmann M."/>
            <person name="Iltis A."/>
            <person name="Giraud S."/>
            <person name="Fleury M."/>
            <person name="Thornton C."/>
            <person name="Delhaes L."/>
            <person name="Meyer W."/>
            <person name="Papon N."/>
            <person name="Bouchara J.P."/>
        </authorList>
    </citation>
    <scope>NUCLEOTIDE SEQUENCE [LARGE SCALE GENOMIC DNA]</scope>
    <source>
        <strain evidence="8 9">IHEM 14462</strain>
    </source>
</reference>
<organism evidence="8 9">
    <name type="scientific">Pseudallescheria apiosperma</name>
    <name type="common">Scedosporium apiospermum</name>
    <dbReference type="NCBI Taxonomy" id="563466"/>
    <lineage>
        <taxon>Eukaryota</taxon>
        <taxon>Fungi</taxon>
        <taxon>Dikarya</taxon>
        <taxon>Ascomycota</taxon>
        <taxon>Pezizomycotina</taxon>
        <taxon>Sordariomycetes</taxon>
        <taxon>Hypocreomycetidae</taxon>
        <taxon>Microascales</taxon>
        <taxon>Microascaceae</taxon>
        <taxon>Scedosporium</taxon>
    </lineage>
</organism>
<feature type="region of interest" description="Disordered" evidence="6">
    <location>
        <begin position="113"/>
        <end position="170"/>
    </location>
</feature>
<comment type="caution">
    <text evidence="8">The sequence shown here is derived from an EMBL/GenBank/DDBJ whole genome shotgun (WGS) entry which is preliminary data.</text>
</comment>
<dbReference type="GO" id="GO:0008270">
    <property type="term" value="F:zinc ion binding"/>
    <property type="evidence" value="ECO:0007669"/>
    <property type="project" value="InterPro"/>
</dbReference>
<dbReference type="GO" id="GO:0005634">
    <property type="term" value="C:nucleus"/>
    <property type="evidence" value="ECO:0007669"/>
    <property type="project" value="UniProtKB-SubCell"/>
</dbReference>
<dbReference type="Proteomes" id="UP000028545">
    <property type="component" value="Unassembled WGS sequence"/>
</dbReference>
<dbReference type="HOGENOM" id="CLU_006524_10_0_1"/>
<dbReference type="Gene3D" id="4.10.240.10">
    <property type="entry name" value="Zn(2)-C6 fungal-type DNA-binding domain"/>
    <property type="match status" value="1"/>
</dbReference>
<dbReference type="VEuPathDB" id="FungiDB:SAPIO_CDS2969"/>
<dbReference type="PANTHER" id="PTHR31845">
    <property type="entry name" value="FINGER DOMAIN PROTEIN, PUTATIVE-RELATED"/>
    <property type="match status" value="1"/>
</dbReference>